<dbReference type="OrthoDB" id="278555at2759"/>
<keyword evidence="1" id="KW-0862">Zinc</keyword>
<dbReference type="Proteomes" id="UP000031737">
    <property type="component" value="Unassembled WGS sequence"/>
</dbReference>
<dbReference type="EMBL" id="AUPL01005314">
    <property type="protein sequence ID" value="ESL07004.1"/>
    <property type="molecule type" value="Genomic_DNA"/>
</dbReference>
<evidence type="ECO:0000313" key="4">
    <source>
        <dbReference type="Proteomes" id="UP000031737"/>
    </source>
</evidence>
<dbReference type="InterPro" id="IPR013087">
    <property type="entry name" value="Znf_C2H2_type"/>
</dbReference>
<accession>A0A061IWF9</accession>
<organism evidence="3 4">
    <name type="scientific">Trypanosoma rangeli SC58</name>
    <dbReference type="NCBI Taxonomy" id="429131"/>
    <lineage>
        <taxon>Eukaryota</taxon>
        <taxon>Discoba</taxon>
        <taxon>Euglenozoa</taxon>
        <taxon>Kinetoplastea</taxon>
        <taxon>Metakinetoplastina</taxon>
        <taxon>Trypanosomatida</taxon>
        <taxon>Trypanosomatidae</taxon>
        <taxon>Trypanosoma</taxon>
        <taxon>Herpetosoma</taxon>
    </lineage>
</organism>
<feature type="domain" description="C2H2-type" evidence="2">
    <location>
        <begin position="287"/>
        <end position="314"/>
    </location>
</feature>
<proteinExistence type="predicted"/>
<dbReference type="PROSITE" id="PS50157">
    <property type="entry name" value="ZINC_FINGER_C2H2_2"/>
    <property type="match status" value="1"/>
</dbReference>
<dbReference type="GO" id="GO:0008270">
    <property type="term" value="F:zinc ion binding"/>
    <property type="evidence" value="ECO:0007669"/>
    <property type="project" value="UniProtKB-KW"/>
</dbReference>
<name>A0A061IWF9_TRYRA</name>
<evidence type="ECO:0000256" key="1">
    <source>
        <dbReference type="PROSITE-ProRule" id="PRU00042"/>
    </source>
</evidence>
<keyword evidence="1" id="KW-0479">Metal-binding</keyword>
<sequence>MKGGNFETDAWLVSLQLFLDVRLRTVPFHVASRSRPGVSVPLPISNTQHIIDGVMWSVRDHAACAPDAWLTIQNHLHGCSQRHTQLVERLSQTHAPTNLQGGEEVERGRLYSSHACVQDLYVAFCVVDAFLRHVAGESLSAAREAVEKELPRLVADHMPIWQPARSQYTQDAVEDCRLLFLDLLRSWAVTKLLRPDTHRRIEEYVRYKLKTLRDNTATYEGDKNVDRRPSEAVSAGLRVLLAGAGPAQMSAPAPSTPALATIDVVRRNMREFVVAIFPSHRSDAGKKRCAHCGAVFKTLAAKSAHYRYHFYNRSYLTGEKIVRLPYPTLQDYVVHEVSSRVTGDFVRITESLLDVLRVPDKRTVHVRKEKQEKKFS</sequence>
<dbReference type="VEuPathDB" id="TriTrypDB:TRSC58_05314"/>
<protein>
    <recommendedName>
        <fullName evidence="2">C2H2-type domain-containing protein</fullName>
    </recommendedName>
</protein>
<gene>
    <name evidence="3" type="ORF">TRSC58_05314</name>
</gene>
<keyword evidence="4" id="KW-1185">Reference proteome</keyword>
<keyword evidence="1" id="KW-0863">Zinc-finger</keyword>
<reference evidence="3 4" key="1">
    <citation type="submission" date="2013-07" db="EMBL/GenBank/DDBJ databases">
        <authorList>
            <person name="Stoco P.H."/>
            <person name="Wagner G."/>
            <person name="Gerber A."/>
            <person name="Zaha A."/>
            <person name="Thompson C."/>
            <person name="Bartholomeu D.C."/>
            <person name="Luckemeyer D.D."/>
            <person name="Bahia D."/>
            <person name="Loreto E."/>
            <person name="Prestes E.B."/>
            <person name="Lima F.M."/>
            <person name="Rodrigues-Luiz G."/>
            <person name="Vallejo G.A."/>
            <person name="Filho J.F."/>
            <person name="Monteiro K.M."/>
            <person name="Tyler K.M."/>
            <person name="de Almeida L.G."/>
            <person name="Ortiz M.F."/>
            <person name="Siervo M.A."/>
            <person name="de Moraes M.H."/>
            <person name="Cunha O.L."/>
            <person name="Mendonca-Neto R."/>
            <person name="Silva R."/>
            <person name="Teixeira S.M."/>
            <person name="Murta S.M."/>
            <person name="Sincero T.C."/>
            <person name="Mendes T.A."/>
            <person name="Urmenyi T.P."/>
            <person name="Silva V.G."/>
            <person name="da Rocha W.D."/>
            <person name="Andersson B."/>
            <person name="Romanha A.J."/>
            <person name="Steindel M."/>
            <person name="de Vasconcelos A.T."/>
            <person name="Grisard E.C."/>
        </authorList>
    </citation>
    <scope>NUCLEOTIDE SEQUENCE [LARGE SCALE GENOMIC DNA]</scope>
    <source>
        <strain evidence="3 4">SC58</strain>
    </source>
</reference>
<dbReference type="AlphaFoldDB" id="A0A061IWF9"/>
<dbReference type="PROSITE" id="PS00028">
    <property type="entry name" value="ZINC_FINGER_C2H2_1"/>
    <property type="match status" value="1"/>
</dbReference>
<comment type="caution">
    <text evidence="3">The sequence shown here is derived from an EMBL/GenBank/DDBJ whole genome shotgun (WGS) entry which is preliminary data.</text>
</comment>
<evidence type="ECO:0000313" key="3">
    <source>
        <dbReference type="EMBL" id="ESL07004.1"/>
    </source>
</evidence>
<evidence type="ECO:0000259" key="2">
    <source>
        <dbReference type="PROSITE" id="PS50157"/>
    </source>
</evidence>